<dbReference type="Proteomes" id="UP000334380">
    <property type="component" value="Unassembled WGS sequence"/>
</dbReference>
<protein>
    <submittedName>
        <fullName evidence="1">Uncharacterized protein</fullName>
    </submittedName>
</protein>
<dbReference type="InterPro" id="IPR054496">
    <property type="entry name" value="E217_GP41"/>
</dbReference>
<dbReference type="AlphaFoldDB" id="A0A5E4V5T1"/>
<dbReference type="RefSeq" id="WP_150613100.1">
    <property type="nucleotide sequence ID" value="NZ_CABPRU010000005.1"/>
</dbReference>
<accession>A0A5E4V5T1</accession>
<evidence type="ECO:0000313" key="2">
    <source>
        <dbReference type="Proteomes" id="UP000334380"/>
    </source>
</evidence>
<dbReference type="Pfam" id="PF22759">
    <property type="entry name" value="E217_GP41"/>
    <property type="match status" value="1"/>
</dbReference>
<dbReference type="OrthoDB" id="5690318at2"/>
<dbReference type="EMBL" id="CABPRU010000005">
    <property type="protein sequence ID" value="VVE07608.1"/>
    <property type="molecule type" value="Genomic_DNA"/>
</dbReference>
<keyword evidence="2" id="KW-1185">Reference proteome</keyword>
<proteinExistence type="predicted"/>
<sequence>MSLTKKKIDVTITLAEGQFGETASNQVKLSGLRVSAEIQAYGGESQPQAQLRVYGVPLSIVNQLTAIGPINSAILFKNSVLVEAGDDETGVRTVYQGSVWQAWGEFDQQPFTPLNIIGLGGLDYSLAPAQPTSIQGAADVADLMQGFAKTMGLAFENNGVSVLLSHPYLQGSVMNQVKDCAEAAGINYVIDRGTLAIWPAEGNRAEPSPPIISAATGMVGYPKFASNGLYVTSAFNPNLQIGGVMTVQSQIPVACGDWRILQLGHSLASETPGGPWFSNVMGVPNYAE</sequence>
<gene>
    <name evidence="1" type="ORF">PTE31013_02473</name>
</gene>
<name>A0A5E4V5T1_9BURK</name>
<reference evidence="1 2" key="1">
    <citation type="submission" date="2019-08" db="EMBL/GenBank/DDBJ databases">
        <authorList>
            <person name="Peeters C."/>
        </authorList>
    </citation>
    <scope>NUCLEOTIDE SEQUENCE [LARGE SCALE GENOMIC DNA]</scope>
    <source>
        <strain evidence="1 2">LMG 31013</strain>
    </source>
</reference>
<evidence type="ECO:0000313" key="1">
    <source>
        <dbReference type="EMBL" id="VVE07608.1"/>
    </source>
</evidence>
<organism evidence="1 2">
    <name type="scientific">Pandoraea terrigena</name>
    <dbReference type="NCBI Taxonomy" id="2508292"/>
    <lineage>
        <taxon>Bacteria</taxon>
        <taxon>Pseudomonadati</taxon>
        <taxon>Pseudomonadota</taxon>
        <taxon>Betaproteobacteria</taxon>
        <taxon>Burkholderiales</taxon>
        <taxon>Burkholderiaceae</taxon>
        <taxon>Pandoraea</taxon>
    </lineage>
</organism>